<evidence type="ECO:0000313" key="6">
    <source>
        <dbReference type="Proteomes" id="UP000008068"/>
    </source>
</evidence>
<evidence type="ECO:0000256" key="2">
    <source>
        <dbReference type="ARBA" id="ARBA00012757"/>
    </source>
</evidence>
<dbReference type="PANTHER" id="PTHR23403:SF12">
    <property type="entry name" value="TREHALASE"/>
    <property type="match status" value="1"/>
</dbReference>
<accession>G0NZ41</accession>
<dbReference type="SUPFAM" id="SSF48208">
    <property type="entry name" value="Six-hairpin glycosidases"/>
    <property type="match status" value="1"/>
</dbReference>
<dbReference type="OrthoDB" id="3542292at2759"/>
<organism evidence="6">
    <name type="scientific">Caenorhabditis brenneri</name>
    <name type="common">Nematode worm</name>
    <dbReference type="NCBI Taxonomy" id="135651"/>
    <lineage>
        <taxon>Eukaryota</taxon>
        <taxon>Metazoa</taxon>
        <taxon>Ecdysozoa</taxon>
        <taxon>Nematoda</taxon>
        <taxon>Chromadorea</taxon>
        <taxon>Rhabditida</taxon>
        <taxon>Rhabditina</taxon>
        <taxon>Rhabditomorpha</taxon>
        <taxon>Rhabditoidea</taxon>
        <taxon>Rhabditidae</taxon>
        <taxon>Peloderinae</taxon>
        <taxon>Caenorhabditis</taxon>
    </lineage>
</organism>
<dbReference type="EMBL" id="GL379987">
    <property type="protein sequence ID" value="EGT41059.1"/>
    <property type="molecule type" value="Genomic_DNA"/>
</dbReference>
<proteinExistence type="inferred from homology"/>
<evidence type="ECO:0000256" key="1">
    <source>
        <dbReference type="ARBA" id="ARBA00005615"/>
    </source>
</evidence>
<dbReference type="PANTHER" id="PTHR23403">
    <property type="entry name" value="TREHALASE"/>
    <property type="match status" value="1"/>
</dbReference>
<dbReference type="EC" id="3.2.1.28" evidence="2 4"/>
<reference evidence="6" key="1">
    <citation type="submission" date="2011-07" db="EMBL/GenBank/DDBJ databases">
        <authorList>
            <consortium name="Caenorhabditis brenneri Sequencing and Analysis Consortium"/>
            <person name="Wilson R.K."/>
        </authorList>
    </citation>
    <scope>NUCLEOTIDE SEQUENCE [LARGE SCALE GENOMIC DNA]</scope>
    <source>
        <strain evidence="6">PB2801</strain>
    </source>
</reference>
<comment type="similarity">
    <text evidence="1 4">Belongs to the glycosyl hydrolase 37 family.</text>
</comment>
<dbReference type="PRINTS" id="PR00744">
    <property type="entry name" value="GLHYDRLASE37"/>
</dbReference>
<sequence length="363" mass="41865">MKVNVSCSSIQTTVDILEETEGEESIMNLGQLRERIAADNDVDVETMKLLHRGQTEFPYYQYKAKFKVPRPESYREDSELAEHLKTEAEKIQMWSEIASAAETGWDFSTRWFSQNGDSMHRMDSIRTWSIVPADLNAFMCANARILASLYEIAGDFKKVKVFEQRYTWAKREMRELHWNETDGIWYDYDVELKTHSNQYYVSNAVPLYAKCYDEDDETPHRVHDYLERQGVLKFKKGLPTSLAMSSTQQWDKENAWPPMIHMVIEGFRTTGDLKLMKVAEKMATSWLTRTYQSFIETHAMFENYNVTSHTEETSGGGGGEYEVQTGFGWTNGVILDLLDKYGDQFASSPASSKFTSICRVSLS</sequence>
<dbReference type="Proteomes" id="UP000008068">
    <property type="component" value="Unassembled WGS sequence"/>
</dbReference>
<keyword evidence="4" id="KW-0326">Glycosidase</keyword>
<evidence type="ECO:0000313" key="5">
    <source>
        <dbReference type="EMBL" id="EGT41059.1"/>
    </source>
</evidence>
<dbReference type="eggNOG" id="KOG0602">
    <property type="taxonomic scope" value="Eukaryota"/>
</dbReference>
<dbReference type="HOGENOM" id="CLU_006451_2_0_1"/>
<dbReference type="InParanoid" id="G0NZ41"/>
<comment type="catalytic activity">
    <reaction evidence="4">
        <text>alpha,alpha-trehalose + H2O = alpha-D-glucose + beta-D-glucose</text>
        <dbReference type="Rhea" id="RHEA:32675"/>
        <dbReference type="ChEBI" id="CHEBI:15377"/>
        <dbReference type="ChEBI" id="CHEBI:15903"/>
        <dbReference type="ChEBI" id="CHEBI:16551"/>
        <dbReference type="ChEBI" id="CHEBI:17925"/>
        <dbReference type="EC" id="3.2.1.28"/>
    </reaction>
</comment>
<evidence type="ECO:0000256" key="4">
    <source>
        <dbReference type="RuleBase" id="RU361180"/>
    </source>
</evidence>
<keyword evidence="4" id="KW-0378">Hydrolase</keyword>
<dbReference type="Gene3D" id="1.50.10.10">
    <property type="match status" value="1"/>
</dbReference>
<dbReference type="InterPro" id="IPR008928">
    <property type="entry name" value="6-hairpin_glycosidase_sf"/>
</dbReference>
<evidence type="ECO:0000256" key="3">
    <source>
        <dbReference type="ARBA" id="ARBA00019905"/>
    </source>
</evidence>
<dbReference type="GO" id="GO:0005993">
    <property type="term" value="P:trehalose catabolic process"/>
    <property type="evidence" value="ECO:0007669"/>
    <property type="project" value="TreeGrafter"/>
</dbReference>
<dbReference type="InterPro" id="IPR012341">
    <property type="entry name" value="6hp_glycosidase-like_sf"/>
</dbReference>
<dbReference type="Pfam" id="PF01204">
    <property type="entry name" value="Trehalase"/>
    <property type="match status" value="1"/>
</dbReference>
<dbReference type="AlphaFoldDB" id="G0NZ41"/>
<protein>
    <recommendedName>
        <fullName evidence="3 4">Trehalase</fullName>
        <ecNumber evidence="2 4">3.2.1.28</ecNumber>
    </recommendedName>
    <alternativeName>
        <fullName evidence="4">Alpha-trehalose glucohydrolase</fullName>
    </alternativeName>
</protein>
<keyword evidence="6" id="KW-1185">Reference proteome</keyword>
<name>G0NZ41_CAEBE</name>
<gene>
    <name evidence="5" type="ORF">CAEBREN_30109</name>
</gene>
<dbReference type="InterPro" id="IPR001661">
    <property type="entry name" value="Glyco_hydro_37"/>
</dbReference>
<dbReference type="STRING" id="135651.G0NZ41"/>
<dbReference type="GO" id="GO:0004555">
    <property type="term" value="F:alpha,alpha-trehalase activity"/>
    <property type="evidence" value="ECO:0007669"/>
    <property type="project" value="UniProtKB-EC"/>
</dbReference>